<evidence type="ECO:0000256" key="10">
    <source>
        <dbReference type="ARBA" id="ARBA00044721"/>
    </source>
</evidence>
<evidence type="ECO:0000256" key="11">
    <source>
        <dbReference type="ARBA" id="ARBA00048899"/>
    </source>
</evidence>
<feature type="transmembrane region" description="Helical" evidence="12">
    <location>
        <begin position="175"/>
        <end position="197"/>
    </location>
</feature>
<keyword evidence="8 12" id="KW-1133">Transmembrane helix</keyword>
<reference evidence="13" key="1">
    <citation type="submission" date="2022-11" db="EMBL/GenBank/DDBJ databases">
        <authorList>
            <person name="Kikuchi T."/>
        </authorList>
    </citation>
    <scope>NUCLEOTIDE SEQUENCE</scope>
    <source>
        <strain evidence="13">PS1010</strain>
    </source>
</reference>
<gene>
    <name evidence="13" type="ORF">CAMP_LOCUS13502</name>
</gene>
<comment type="subcellular location">
    <subcellularLocation>
        <location evidence="1 12">Endoplasmic reticulum membrane</location>
        <topology evidence="1 12">Multi-pass membrane protein</topology>
    </subcellularLocation>
</comment>
<keyword evidence="4 12" id="KW-0328">Glycosyltransferase</keyword>
<evidence type="ECO:0000256" key="4">
    <source>
        <dbReference type="ARBA" id="ARBA00022676"/>
    </source>
</evidence>
<organism evidence="13 14">
    <name type="scientific">Caenorhabditis angaria</name>
    <dbReference type="NCBI Taxonomy" id="860376"/>
    <lineage>
        <taxon>Eukaryota</taxon>
        <taxon>Metazoa</taxon>
        <taxon>Ecdysozoa</taxon>
        <taxon>Nematoda</taxon>
        <taxon>Chromadorea</taxon>
        <taxon>Rhabditida</taxon>
        <taxon>Rhabditina</taxon>
        <taxon>Rhabditomorpha</taxon>
        <taxon>Rhabditoidea</taxon>
        <taxon>Rhabditidae</taxon>
        <taxon>Peloderinae</taxon>
        <taxon>Caenorhabditis</taxon>
    </lineage>
</organism>
<dbReference type="Proteomes" id="UP001152747">
    <property type="component" value="Unassembled WGS sequence"/>
</dbReference>
<evidence type="ECO:0000256" key="1">
    <source>
        <dbReference type="ARBA" id="ARBA00004477"/>
    </source>
</evidence>
<keyword evidence="6 12" id="KW-0812">Transmembrane</keyword>
<feature type="transmembrane region" description="Helical" evidence="12">
    <location>
        <begin position="228"/>
        <end position="249"/>
    </location>
</feature>
<comment type="pathway">
    <text evidence="2">Protein modification; protein glycosylation.</text>
</comment>
<proteinExistence type="inferred from homology"/>
<keyword evidence="14" id="KW-1185">Reference proteome</keyword>
<keyword evidence="7 12" id="KW-0256">Endoplasmic reticulum</keyword>
<keyword evidence="5" id="KW-0808">Transferase</keyword>
<evidence type="ECO:0000256" key="2">
    <source>
        <dbReference type="ARBA" id="ARBA00004922"/>
    </source>
</evidence>
<dbReference type="EMBL" id="CANHGI010000005">
    <property type="protein sequence ID" value="CAI5450865.1"/>
    <property type="molecule type" value="Genomic_DNA"/>
</dbReference>
<feature type="transmembrane region" description="Helical" evidence="12">
    <location>
        <begin position="258"/>
        <end position="281"/>
    </location>
</feature>
<sequence>MVPKVWQLILIRSTLGFMNILAFLSFARSIQRIFGSITAFYLRIIIATQFHYIFYISRPLPNTFALLFVMIVFERILENRLESAVRWATASVFLFRCELVLLYGPLFLPYFLNGRLPFFGHDGAIPNGIRVSSLCLALTLPIDSYFWQRPVWPEGEVAYFNIIQNKSHEYGVSPFLWYFYSALPRALLSSIFLVPLGLLLDRRLYSLVFPAFFFVLLYSFLPHKELRFIIYVFPLFNLATAIFCARMYINRTKNVIRWFLYFGCLCHLFANLVVAGTLLLVSSRNYPGADAINHLHFQLRSDFHKPVNVYIDNACAQTGVSRFTEASPFWIYNKTENLKPDDLKDFDILVIGTYGSNLKEEVNDKFSKHHKLLYFVSAFHTYNIEYLGKFPWIYPTITYSEKAAVLVNRNYKH</sequence>
<evidence type="ECO:0000313" key="13">
    <source>
        <dbReference type="EMBL" id="CAI5450865.1"/>
    </source>
</evidence>
<comment type="caution">
    <text evidence="13">The sequence shown here is derived from an EMBL/GenBank/DDBJ whole genome shotgun (WGS) entry which is preliminary data.</text>
</comment>
<dbReference type="AlphaFoldDB" id="A0A9P1N4D8"/>
<dbReference type="GO" id="GO:0005789">
    <property type="term" value="C:endoplasmic reticulum membrane"/>
    <property type="evidence" value="ECO:0007669"/>
    <property type="project" value="UniProtKB-SubCell"/>
</dbReference>
<evidence type="ECO:0000256" key="5">
    <source>
        <dbReference type="ARBA" id="ARBA00022679"/>
    </source>
</evidence>
<comment type="similarity">
    <text evidence="3 12">Belongs to the glycosyltransferase 22 family.</text>
</comment>
<evidence type="ECO:0000256" key="3">
    <source>
        <dbReference type="ARBA" id="ARBA00007063"/>
    </source>
</evidence>
<dbReference type="PANTHER" id="PTHR22760:SF1">
    <property type="entry name" value="DOL-P-MAN:MAN(7)GLCNAC(2)-PP-DOL ALPHA-1,6-MANNOSYLTRANSFERASE"/>
    <property type="match status" value="1"/>
</dbReference>
<feature type="transmembrane region" description="Helical" evidence="12">
    <location>
        <begin position="204"/>
        <end position="222"/>
    </location>
</feature>
<dbReference type="GO" id="GO:0006487">
    <property type="term" value="P:protein N-linked glycosylation"/>
    <property type="evidence" value="ECO:0007669"/>
    <property type="project" value="TreeGrafter"/>
</dbReference>
<accession>A0A9P1N4D8</accession>
<dbReference type="GO" id="GO:0052917">
    <property type="term" value="F:dol-P-Man:Man(7)GlcNAc(2)-PP-Dol alpha-1,6-mannosyltransferase activity"/>
    <property type="evidence" value="ECO:0007669"/>
    <property type="project" value="UniProtKB-EC"/>
</dbReference>
<feature type="transmembrane region" description="Helical" evidence="12">
    <location>
        <begin position="33"/>
        <end position="54"/>
    </location>
</feature>
<evidence type="ECO:0000313" key="14">
    <source>
        <dbReference type="Proteomes" id="UP001152747"/>
    </source>
</evidence>
<protein>
    <recommendedName>
        <fullName evidence="12">Mannosyltransferase</fullName>
        <ecNumber evidence="12">2.4.1.-</ecNumber>
    </recommendedName>
</protein>
<evidence type="ECO:0000256" key="9">
    <source>
        <dbReference type="ARBA" id="ARBA00023136"/>
    </source>
</evidence>
<evidence type="ECO:0000256" key="8">
    <source>
        <dbReference type="ARBA" id="ARBA00022989"/>
    </source>
</evidence>
<dbReference type="Pfam" id="PF03901">
    <property type="entry name" value="Glyco_transf_22"/>
    <property type="match status" value="1"/>
</dbReference>
<feature type="transmembrane region" description="Helical" evidence="12">
    <location>
        <begin position="89"/>
        <end position="112"/>
    </location>
</feature>
<name>A0A9P1N4D8_9PELO</name>
<dbReference type="EC" id="2.4.1.-" evidence="12"/>
<dbReference type="PANTHER" id="PTHR22760">
    <property type="entry name" value="GLYCOSYLTRANSFERASE"/>
    <property type="match status" value="1"/>
</dbReference>
<keyword evidence="9 12" id="KW-0472">Membrane</keyword>
<evidence type="ECO:0000256" key="6">
    <source>
        <dbReference type="ARBA" id="ARBA00022692"/>
    </source>
</evidence>
<dbReference type="InterPro" id="IPR005599">
    <property type="entry name" value="GPI_mannosylTrfase"/>
</dbReference>
<evidence type="ECO:0000256" key="7">
    <source>
        <dbReference type="ARBA" id="ARBA00022824"/>
    </source>
</evidence>
<comment type="function">
    <text evidence="10">Mannosyltransferase that operates in the biosynthetic pathway of dolichol-linked oligosaccharides, the glycan precursors employed in protein asparagine (N)-glycosylation. The assembly of dolichol-linked oligosaccharides begins on the cytosolic side of the endoplasmic reticulum membrane and finishes in its lumen. The sequential addition of sugars to dolichol pyrophosphate produces dolichol-linked oligosaccharides containing fourteen sugars, including two GlcNAcs, nine mannoses and three glucoses. Once assembled, the oligosaccharide is transferred from the lipid to nascent proteins by oligosaccharyltransferases. In the lumen of the endoplasmic reticulum, adds the eighth mannose residue in an alpha-1,6 linkage onto Man(7)GlcNAc(2)-PP-dolichol to produce Man(8)GlcNAc(2)-PP-dolichol.</text>
</comment>
<evidence type="ECO:0000256" key="12">
    <source>
        <dbReference type="RuleBase" id="RU363075"/>
    </source>
</evidence>
<comment type="catalytic activity">
    <reaction evidence="11">
        <text>an alpha-D-Man-(1-&gt;2)-alpha-D-Man-(1-&gt;2)-alpha-D-Man-(1-&gt;3)-[alpha-D-Man-(1-&gt;2)-alpha-D-Man-(1-&gt;3)-alpha-D-Man-(1-&gt;6)]-beta-D-Man-(1-&gt;4)-beta-D-GlcNAc-(1-&gt;4)-alpha-D-GlcNAc-diphospho-di-trans,poly-cis-dolichol + a di-trans,poly-cis-dolichyl beta-D-mannosyl phosphate = an alpha-D-Man-(1-&gt;2)-alpha-D-Man-(1-&gt;2)-alpha-D-Man-(1-&gt;3)-[alpha-D-Man-(1-&gt;2)-alpha-D-Man-(1-&gt;3)-[alpha-D-Man-(1-&gt;6)]-alpha-D-Man-(1-&gt;6)]-beta-D-Man-(1-&gt;4)-beta-D-GlcNAc-(1-&gt;4)-alpha-D-GlcNAc-diphospho-di-trans,poly-cis-dolichol + a di-trans,poly-cis-dolichyl phosphate + H(+)</text>
        <dbReference type="Rhea" id="RHEA:29535"/>
        <dbReference type="Rhea" id="RHEA-COMP:19498"/>
        <dbReference type="Rhea" id="RHEA-COMP:19501"/>
        <dbReference type="Rhea" id="RHEA-COMP:19518"/>
        <dbReference type="Rhea" id="RHEA-COMP:19519"/>
        <dbReference type="ChEBI" id="CHEBI:15378"/>
        <dbReference type="ChEBI" id="CHEBI:57683"/>
        <dbReference type="ChEBI" id="CHEBI:58211"/>
        <dbReference type="ChEBI" id="CHEBI:132517"/>
        <dbReference type="ChEBI" id="CHEBI:132519"/>
        <dbReference type="EC" id="2.4.1.260"/>
    </reaction>
    <physiologicalReaction direction="left-to-right" evidence="11">
        <dbReference type="Rhea" id="RHEA:29536"/>
    </physiologicalReaction>
</comment>
<dbReference type="OrthoDB" id="19039at2759"/>
<feature type="transmembrane region" description="Helical" evidence="12">
    <location>
        <begin position="6"/>
        <end position="26"/>
    </location>
</feature>
<feature type="transmembrane region" description="Helical" evidence="12">
    <location>
        <begin position="60"/>
        <end position="77"/>
    </location>
</feature>